<dbReference type="InterPro" id="IPR007412">
    <property type="entry name" value="FlgM"/>
</dbReference>
<dbReference type="SUPFAM" id="SSF101498">
    <property type="entry name" value="Anti-sigma factor FlgM"/>
    <property type="match status" value="1"/>
</dbReference>
<dbReference type="Proteomes" id="UP000481327">
    <property type="component" value="Unassembled WGS sequence"/>
</dbReference>
<keyword evidence="11" id="KW-0966">Cell projection</keyword>
<evidence type="ECO:0000313" key="12">
    <source>
        <dbReference type="Proteomes" id="UP000481327"/>
    </source>
</evidence>
<dbReference type="AlphaFoldDB" id="A0A7C9KGK0"/>
<dbReference type="GO" id="GO:0044781">
    <property type="term" value="P:bacterial-type flagellum organization"/>
    <property type="evidence" value="ECO:0007669"/>
    <property type="project" value="UniProtKB-KW"/>
</dbReference>
<comment type="caution">
    <text evidence="11">The sequence shown here is derived from an EMBL/GenBank/DDBJ whole genome shotgun (WGS) entry which is preliminary data.</text>
</comment>
<sequence length="93" mass="9312">MIDGIGRGQLPRLLAQGMEATPRGPMAVEPAATGPRPATKAPAGAVVRAMAASPPVDSARVEVLRNAIAAGTYKPDPAAIAARMIALESGGGR</sequence>
<evidence type="ECO:0000256" key="2">
    <source>
        <dbReference type="ARBA" id="ARBA00017823"/>
    </source>
</evidence>
<evidence type="ECO:0000313" key="11">
    <source>
        <dbReference type="EMBL" id="MQT15741.1"/>
    </source>
</evidence>
<evidence type="ECO:0000256" key="4">
    <source>
        <dbReference type="ARBA" id="ARBA00022795"/>
    </source>
</evidence>
<dbReference type="EMBL" id="WIOL01000001">
    <property type="protein sequence ID" value="MQT15741.1"/>
    <property type="molecule type" value="Genomic_DNA"/>
</dbReference>
<keyword evidence="11" id="KW-0282">Flagellum</keyword>
<protein>
    <recommendedName>
        <fullName evidence="2">Negative regulator of flagellin synthesis</fullName>
    </recommendedName>
    <alternativeName>
        <fullName evidence="8">Anti-sigma-28 factor</fullName>
    </alternativeName>
</protein>
<dbReference type="Pfam" id="PF04316">
    <property type="entry name" value="FlgM"/>
    <property type="match status" value="1"/>
</dbReference>
<keyword evidence="3" id="KW-0678">Repressor</keyword>
<evidence type="ECO:0000256" key="1">
    <source>
        <dbReference type="ARBA" id="ARBA00005322"/>
    </source>
</evidence>
<evidence type="ECO:0000256" key="3">
    <source>
        <dbReference type="ARBA" id="ARBA00022491"/>
    </source>
</evidence>
<proteinExistence type="inferred from homology"/>
<evidence type="ECO:0000259" key="10">
    <source>
        <dbReference type="Pfam" id="PF04316"/>
    </source>
</evidence>
<dbReference type="InterPro" id="IPR031316">
    <property type="entry name" value="FlgM_C"/>
</dbReference>
<evidence type="ECO:0000256" key="6">
    <source>
        <dbReference type="ARBA" id="ARBA00023163"/>
    </source>
</evidence>
<evidence type="ECO:0000256" key="8">
    <source>
        <dbReference type="ARBA" id="ARBA00030117"/>
    </source>
</evidence>
<reference evidence="11 12" key="1">
    <citation type="submission" date="2019-09" db="EMBL/GenBank/DDBJ databases">
        <title>Polymorphobacter sp. isolated from a lake in China.</title>
        <authorList>
            <person name="Liu Z."/>
        </authorList>
    </citation>
    <scope>NUCLEOTIDE SEQUENCE [LARGE SCALE GENOMIC DNA]</scope>
    <source>
        <strain evidence="11 12">D40P</strain>
    </source>
</reference>
<organism evidence="11 12">
    <name type="scientific">Sandarakinorhabdus fusca</name>
    <dbReference type="NCBI Taxonomy" id="1439888"/>
    <lineage>
        <taxon>Bacteria</taxon>
        <taxon>Pseudomonadati</taxon>
        <taxon>Pseudomonadota</taxon>
        <taxon>Alphaproteobacteria</taxon>
        <taxon>Sphingomonadales</taxon>
        <taxon>Sphingosinicellaceae</taxon>
        <taxon>Sandarakinorhabdus</taxon>
    </lineage>
</organism>
<keyword evidence="4" id="KW-1005">Bacterial flagellum biogenesis</keyword>
<dbReference type="NCBIfam" id="TIGR03824">
    <property type="entry name" value="FlgM_jcvi"/>
    <property type="match status" value="1"/>
</dbReference>
<evidence type="ECO:0000256" key="9">
    <source>
        <dbReference type="SAM" id="MobiDB-lite"/>
    </source>
</evidence>
<comment type="function">
    <text evidence="7">Responsible for the coupling of flagellin expression to flagellar assembly by preventing expression of the flagellin genes when a component of the middle class of proteins is defective. It negatively regulates flagellar genes by inhibiting the activity of FliA by directly binding to FliA.</text>
</comment>
<dbReference type="RefSeq" id="WP_152576213.1">
    <property type="nucleotide sequence ID" value="NZ_JAATJI010000001.1"/>
</dbReference>
<dbReference type="GO" id="GO:0045892">
    <property type="term" value="P:negative regulation of DNA-templated transcription"/>
    <property type="evidence" value="ECO:0007669"/>
    <property type="project" value="InterPro"/>
</dbReference>
<keyword evidence="6" id="KW-0804">Transcription</keyword>
<feature type="region of interest" description="Disordered" evidence="9">
    <location>
        <begin position="18"/>
        <end position="40"/>
    </location>
</feature>
<gene>
    <name evidence="11" type="primary">flgM</name>
    <name evidence="11" type="ORF">F3168_00480</name>
</gene>
<keyword evidence="11" id="KW-0969">Cilium</keyword>
<accession>A0A7C9KGK0</accession>
<name>A0A7C9KGK0_9SPHN</name>
<dbReference type="OrthoDB" id="7392062at2"/>
<keyword evidence="5" id="KW-0805">Transcription regulation</keyword>
<evidence type="ECO:0000256" key="7">
    <source>
        <dbReference type="ARBA" id="ARBA00024739"/>
    </source>
</evidence>
<feature type="domain" description="Anti-sigma-28 factor FlgM C-terminal" evidence="10">
    <location>
        <begin position="47"/>
        <end position="85"/>
    </location>
</feature>
<dbReference type="InterPro" id="IPR035890">
    <property type="entry name" value="Anti-sigma-28_factor_FlgM_sf"/>
</dbReference>
<comment type="similarity">
    <text evidence="1">Belongs to the FlgM family.</text>
</comment>
<keyword evidence="12" id="KW-1185">Reference proteome</keyword>
<evidence type="ECO:0000256" key="5">
    <source>
        <dbReference type="ARBA" id="ARBA00023015"/>
    </source>
</evidence>